<feature type="transmembrane region" description="Helical" evidence="1">
    <location>
        <begin position="202"/>
        <end position="231"/>
    </location>
</feature>
<evidence type="ECO:0000256" key="1">
    <source>
        <dbReference type="SAM" id="Phobius"/>
    </source>
</evidence>
<feature type="transmembrane region" description="Helical" evidence="1">
    <location>
        <begin position="272"/>
        <end position="292"/>
    </location>
</feature>
<keyword evidence="3" id="KW-1185">Reference proteome</keyword>
<evidence type="ECO:0000313" key="3">
    <source>
        <dbReference type="Proteomes" id="UP001642540"/>
    </source>
</evidence>
<keyword evidence="1" id="KW-0812">Transmembrane</keyword>
<comment type="caution">
    <text evidence="2">The sequence shown here is derived from an EMBL/GenBank/DDBJ whole genome shotgun (WGS) entry which is preliminary data.</text>
</comment>
<gene>
    <name evidence="2" type="ORF">ODALV1_LOCUS9856</name>
</gene>
<proteinExistence type="predicted"/>
<evidence type="ECO:0000313" key="2">
    <source>
        <dbReference type="EMBL" id="CAL8098187.1"/>
    </source>
</evidence>
<dbReference type="EMBL" id="CAXLJM020000030">
    <property type="protein sequence ID" value="CAL8098187.1"/>
    <property type="molecule type" value="Genomic_DNA"/>
</dbReference>
<name>A0ABP1QCK9_9HEXA</name>
<sequence>MILTGGFLKIIKEQIKVTSCLRSSSIIYNETNRQFHSTEKRGSVCTSTLLALLSSLMFLDLVFPFHSKKELPNFCTQAFWATAITLVSHIEANWAAKSGPLVNLLNQFLRIERSLLQAGFKCELDGMGSKAKYVCIPFKVTAYICSVLWGIGSAILPCRPTNMYSFLMPAILCTSNGFTVEWDHEYLLVPLLKLTYIFRGTFGIVNGLTFYMVLAPAGLVTAQMIGGVLCIRENIKMATRIAAQKVLCGSTLGLYRKIQILTDLYNEIHSGIILHLMVIGCACLSLLTYLNISLGGSLPMSLGVACWIVDVQGVCCTTGIFRLGSELHYCSQMYLKVLNQNWILMRNKKWKRFVRSCPLLMTRIGNMNFIERNTVLKMGSFCVSRVVDLLLLGN</sequence>
<accession>A0ABP1QCK9</accession>
<evidence type="ECO:0008006" key="4">
    <source>
        <dbReference type="Google" id="ProtNLM"/>
    </source>
</evidence>
<dbReference type="Proteomes" id="UP001642540">
    <property type="component" value="Unassembled WGS sequence"/>
</dbReference>
<protein>
    <recommendedName>
        <fullName evidence="4">Odorant receptor</fullName>
    </recommendedName>
</protein>
<organism evidence="2 3">
    <name type="scientific">Orchesella dallaii</name>
    <dbReference type="NCBI Taxonomy" id="48710"/>
    <lineage>
        <taxon>Eukaryota</taxon>
        <taxon>Metazoa</taxon>
        <taxon>Ecdysozoa</taxon>
        <taxon>Arthropoda</taxon>
        <taxon>Hexapoda</taxon>
        <taxon>Collembola</taxon>
        <taxon>Entomobryomorpha</taxon>
        <taxon>Entomobryoidea</taxon>
        <taxon>Orchesellidae</taxon>
        <taxon>Orchesellinae</taxon>
        <taxon>Orchesella</taxon>
    </lineage>
</organism>
<keyword evidence="1" id="KW-0472">Membrane</keyword>
<keyword evidence="1" id="KW-1133">Transmembrane helix</keyword>
<reference evidence="2 3" key="1">
    <citation type="submission" date="2024-08" db="EMBL/GenBank/DDBJ databases">
        <authorList>
            <person name="Cucini C."/>
            <person name="Frati F."/>
        </authorList>
    </citation>
    <scope>NUCLEOTIDE SEQUENCE [LARGE SCALE GENOMIC DNA]</scope>
</reference>